<name>A0A1T0CMW4_9GAMM</name>
<dbReference type="InterPro" id="IPR023485">
    <property type="entry name" value="Ptyr_pPase"/>
</dbReference>
<feature type="active site" evidence="5">
    <location>
        <position position="17"/>
    </location>
</feature>
<dbReference type="CDD" id="cd16343">
    <property type="entry name" value="LMWPTP"/>
    <property type="match status" value="1"/>
</dbReference>
<feature type="active site" description="Proton donor" evidence="5">
    <location>
        <position position="128"/>
    </location>
</feature>
<dbReference type="PRINTS" id="PR00719">
    <property type="entry name" value="LMWPTPASE"/>
</dbReference>
<dbReference type="STRING" id="470453.B0680_06845"/>
<keyword evidence="4" id="KW-0904">Protein phosphatase</keyword>
<sequence length="159" mass="17342">MTYPSSILFVCLGNICRSPAAEAVMAAKIANAHLPIRLDSAGTANYHTGNPPDTRGITVGKSLGYDLSALRARQVCVADFYEFDQIYAMDESNLANLTKLHNQAIQNADGRTVAKLQLFDPTGKAVADPYYGDEADFVAMFAHLEQIADDYLAAWHSRI</sequence>
<evidence type="ECO:0000259" key="6">
    <source>
        <dbReference type="SMART" id="SM00226"/>
    </source>
</evidence>
<feature type="active site" description="Nucleophile" evidence="5">
    <location>
        <position position="11"/>
    </location>
</feature>
<dbReference type="EMBL" id="MUYU01000015">
    <property type="protein sequence ID" value="OOS23664.1"/>
    <property type="molecule type" value="Genomic_DNA"/>
</dbReference>
<dbReference type="InterPro" id="IPR036196">
    <property type="entry name" value="Ptyr_pPase_sf"/>
</dbReference>
<dbReference type="SMART" id="SM00226">
    <property type="entry name" value="LMWPc"/>
    <property type="match status" value="1"/>
</dbReference>
<comment type="similarity">
    <text evidence="1">Belongs to the low molecular weight phosphotyrosine protein phosphatase family.</text>
</comment>
<accession>A0A1T0CMW4</accession>
<evidence type="ECO:0000256" key="2">
    <source>
        <dbReference type="ARBA" id="ARBA00013064"/>
    </source>
</evidence>
<feature type="domain" description="Phosphotyrosine protein phosphatase I" evidence="6">
    <location>
        <begin position="5"/>
        <end position="154"/>
    </location>
</feature>
<evidence type="ECO:0000256" key="5">
    <source>
        <dbReference type="PIRSR" id="PIRSR617867-1"/>
    </source>
</evidence>
<reference evidence="7 8" key="1">
    <citation type="submission" date="2017-02" db="EMBL/GenBank/DDBJ databases">
        <title>Draft genome sequence of Moraxella pluranimalium CCUG 54913T type strain.</title>
        <authorList>
            <person name="Salva-Serra F."/>
            <person name="Engstrom-Jakobsson H."/>
            <person name="Thorell K."/>
            <person name="Jaen-Luchoro D."/>
            <person name="Gonzales-Siles L."/>
            <person name="Karlsson R."/>
            <person name="Yazdan S."/>
            <person name="Boulund F."/>
            <person name="Johnning A."/>
            <person name="Engstrand L."/>
            <person name="Kristiansson E."/>
            <person name="Moore E."/>
        </authorList>
    </citation>
    <scope>NUCLEOTIDE SEQUENCE [LARGE SCALE GENOMIC DNA]</scope>
    <source>
        <strain evidence="7 8">CCUG 54913</strain>
    </source>
</reference>
<organism evidence="7 8">
    <name type="scientific">Moraxella pluranimalium</name>
    <dbReference type="NCBI Taxonomy" id="470453"/>
    <lineage>
        <taxon>Bacteria</taxon>
        <taxon>Pseudomonadati</taxon>
        <taxon>Pseudomonadota</taxon>
        <taxon>Gammaproteobacteria</taxon>
        <taxon>Moraxellales</taxon>
        <taxon>Moraxellaceae</taxon>
        <taxon>Moraxella</taxon>
    </lineage>
</organism>
<dbReference type="AlphaFoldDB" id="A0A1T0CMW4"/>
<comment type="caution">
    <text evidence="7">The sequence shown here is derived from an EMBL/GenBank/DDBJ whole genome shotgun (WGS) entry which is preliminary data.</text>
</comment>
<dbReference type="Proteomes" id="UP000189800">
    <property type="component" value="Unassembled WGS sequence"/>
</dbReference>
<gene>
    <name evidence="7" type="ORF">B0680_06845</name>
</gene>
<dbReference type="Pfam" id="PF01451">
    <property type="entry name" value="LMWPc"/>
    <property type="match status" value="1"/>
</dbReference>
<dbReference type="InterPro" id="IPR017867">
    <property type="entry name" value="Tyr_phospatase_low_mol_wt"/>
</dbReference>
<dbReference type="OrthoDB" id="9784339at2"/>
<evidence type="ECO:0000256" key="3">
    <source>
        <dbReference type="ARBA" id="ARBA00022801"/>
    </source>
</evidence>
<dbReference type="GO" id="GO:0004725">
    <property type="term" value="F:protein tyrosine phosphatase activity"/>
    <property type="evidence" value="ECO:0007669"/>
    <property type="project" value="UniProtKB-EC"/>
</dbReference>
<dbReference type="EC" id="3.1.3.48" evidence="2"/>
<proteinExistence type="inferred from homology"/>
<dbReference type="RefSeq" id="WP_078254345.1">
    <property type="nucleotide sequence ID" value="NZ_MUYU01000015.1"/>
</dbReference>
<keyword evidence="8" id="KW-1185">Reference proteome</keyword>
<evidence type="ECO:0000256" key="1">
    <source>
        <dbReference type="ARBA" id="ARBA00011063"/>
    </source>
</evidence>
<evidence type="ECO:0000313" key="8">
    <source>
        <dbReference type="Proteomes" id="UP000189800"/>
    </source>
</evidence>
<dbReference type="SUPFAM" id="SSF52788">
    <property type="entry name" value="Phosphotyrosine protein phosphatases I"/>
    <property type="match status" value="1"/>
</dbReference>
<evidence type="ECO:0000256" key="4">
    <source>
        <dbReference type="ARBA" id="ARBA00022912"/>
    </source>
</evidence>
<dbReference type="PANTHER" id="PTHR11717">
    <property type="entry name" value="LOW MOLECULAR WEIGHT PROTEIN TYROSINE PHOSPHATASE"/>
    <property type="match status" value="1"/>
</dbReference>
<protein>
    <recommendedName>
        <fullName evidence="2">protein-tyrosine-phosphatase</fullName>
        <ecNumber evidence="2">3.1.3.48</ecNumber>
    </recommendedName>
</protein>
<dbReference type="InterPro" id="IPR050438">
    <property type="entry name" value="LMW_PTPase"/>
</dbReference>
<keyword evidence="3" id="KW-0378">Hydrolase</keyword>
<dbReference type="Gene3D" id="3.40.50.2300">
    <property type="match status" value="1"/>
</dbReference>
<dbReference type="PANTHER" id="PTHR11717:SF7">
    <property type="entry name" value="LOW MOLECULAR WEIGHT PHOSPHOTYROSINE PROTEIN PHOSPHATASE"/>
    <property type="match status" value="1"/>
</dbReference>
<evidence type="ECO:0000313" key="7">
    <source>
        <dbReference type="EMBL" id="OOS23664.1"/>
    </source>
</evidence>